<evidence type="ECO:0000256" key="1">
    <source>
        <dbReference type="SAM" id="MobiDB-lite"/>
    </source>
</evidence>
<dbReference type="SUPFAM" id="SSF140663">
    <property type="entry name" value="TTHA0068-like"/>
    <property type="match status" value="1"/>
</dbReference>
<sequence>MRDRDEAGRPRNARPRDAFGRPLPHDATGIPTMPDDLDMPPTEALVEAQRLLDADRPFHAHEVLEAVWKAAPEPERELWRGLAQVAVGITHLRRGNTRGADALLSRAAERLVPYEADPPHGIDVQGVVQRARHLAGHPQEGPITVRLRS</sequence>
<feature type="compositionally biased region" description="Low complexity" evidence="1">
    <location>
        <begin position="31"/>
        <end position="40"/>
    </location>
</feature>
<proteinExistence type="predicted"/>
<dbReference type="PANTHER" id="PTHR34796">
    <property type="entry name" value="EXPRESSED PROTEIN"/>
    <property type="match status" value="1"/>
</dbReference>
<dbReference type="Pfam" id="PF03745">
    <property type="entry name" value="DUF309"/>
    <property type="match status" value="1"/>
</dbReference>
<dbReference type="AlphaFoldDB" id="A0A5C4J5C0"/>
<dbReference type="PANTHER" id="PTHR34796:SF1">
    <property type="entry name" value="EXPRESSED PROTEIN"/>
    <property type="match status" value="1"/>
</dbReference>
<feature type="compositionally biased region" description="Basic and acidic residues" evidence="1">
    <location>
        <begin position="1"/>
        <end position="19"/>
    </location>
</feature>
<evidence type="ECO:0000313" key="3">
    <source>
        <dbReference type="Proteomes" id="UP000309174"/>
    </source>
</evidence>
<evidence type="ECO:0000313" key="2">
    <source>
        <dbReference type="EMBL" id="TMQ91717.1"/>
    </source>
</evidence>
<keyword evidence="3" id="KW-1185">Reference proteome</keyword>
<comment type="caution">
    <text evidence="2">The sequence shown here is derived from an EMBL/GenBank/DDBJ whole genome shotgun (WGS) entry which is preliminary data.</text>
</comment>
<dbReference type="InterPro" id="IPR005500">
    <property type="entry name" value="DUF309"/>
</dbReference>
<dbReference type="EMBL" id="VCKW01000192">
    <property type="protein sequence ID" value="TMQ91717.1"/>
    <property type="molecule type" value="Genomic_DNA"/>
</dbReference>
<dbReference type="RefSeq" id="WP_138648498.1">
    <property type="nucleotide sequence ID" value="NZ_VCKW01000192.1"/>
</dbReference>
<name>A0A5C4J5C0_9ACTN</name>
<dbReference type="Proteomes" id="UP000309174">
    <property type="component" value="Unassembled WGS sequence"/>
</dbReference>
<dbReference type="Gene3D" id="1.10.3450.10">
    <property type="entry name" value="TTHA0068-like"/>
    <property type="match status" value="1"/>
</dbReference>
<reference evidence="2 3" key="1">
    <citation type="submission" date="2019-05" db="EMBL/GenBank/DDBJ databases">
        <title>Draft genome sequence of Actinomadura sp. 14C53.</title>
        <authorList>
            <person name="Saricaoglu S."/>
            <person name="Isik K."/>
        </authorList>
    </citation>
    <scope>NUCLEOTIDE SEQUENCE [LARGE SCALE GENOMIC DNA]</scope>
    <source>
        <strain evidence="2 3">14C53</strain>
    </source>
</reference>
<dbReference type="InterPro" id="IPR023203">
    <property type="entry name" value="TTHA0068_sf"/>
</dbReference>
<gene>
    <name evidence="2" type="ORF">ETD83_29605</name>
</gene>
<dbReference type="OrthoDB" id="160968at2"/>
<organism evidence="2 3">
    <name type="scientific">Actinomadura soli</name>
    <dbReference type="NCBI Taxonomy" id="2508997"/>
    <lineage>
        <taxon>Bacteria</taxon>
        <taxon>Bacillati</taxon>
        <taxon>Actinomycetota</taxon>
        <taxon>Actinomycetes</taxon>
        <taxon>Streptosporangiales</taxon>
        <taxon>Thermomonosporaceae</taxon>
        <taxon>Actinomadura</taxon>
    </lineage>
</organism>
<feature type="region of interest" description="Disordered" evidence="1">
    <location>
        <begin position="1"/>
        <end position="40"/>
    </location>
</feature>
<accession>A0A5C4J5C0</accession>
<protein>
    <submittedName>
        <fullName evidence="2">DUF309 domain-containing protein</fullName>
    </submittedName>
</protein>